<dbReference type="EMBL" id="VFQF01000003">
    <property type="protein sequence ID" value="TQN45523.1"/>
    <property type="molecule type" value="Genomic_DNA"/>
</dbReference>
<evidence type="ECO:0000256" key="1">
    <source>
        <dbReference type="SAM" id="MobiDB-lite"/>
    </source>
</evidence>
<keyword evidence="2" id="KW-0575">Peroxidase</keyword>
<dbReference type="Gene3D" id="1.20.1290.10">
    <property type="entry name" value="AhpD-like"/>
    <property type="match status" value="1"/>
</dbReference>
<dbReference type="AlphaFoldDB" id="A0A543PN74"/>
<comment type="caution">
    <text evidence="2">The sequence shown here is derived from an EMBL/GenBank/DDBJ whole genome shotgun (WGS) entry which is preliminary data.</text>
</comment>
<accession>A0A543PN74</accession>
<keyword evidence="2" id="KW-0560">Oxidoreductase</keyword>
<sequence length="230" mass="24071">MDSNSRGLSGPGPAEGPTSPETTAPPPVSVPTSFLDVPQVDDDVQRLYAHDLADHGFVMNLTRVWAHVPQAHDALFGLLAEMVKVAGLTFRQRGILVSGAARSLGDAYCSLAWGARLAGAAGDDVAGAVLAADDAELDDADRALAQWARAVATDPNGTTAADLEPLRRAGFDDRQIFALTTFVALRLAFSTVNDALGAQPDRQLVDDAPAVVREGVSWGRAPAEDRSATS</sequence>
<organism evidence="2 3">
    <name type="scientific">Humibacillus xanthopallidus</name>
    <dbReference type="NCBI Taxonomy" id="412689"/>
    <lineage>
        <taxon>Bacteria</taxon>
        <taxon>Bacillati</taxon>
        <taxon>Actinomycetota</taxon>
        <taxon>Actinomycetes</taxon>
        <taxon>Micrococcales</taxon>
        <taxon>Intrasporangiaceae</taxon>
        <taxon>Humibacillus</taxon>
    </lineage>
</organism>
<gene>
    <name evidence="2" type="ORF">FHX52_4763</name>
</gene>
<dbReference type="RefSeq" id="WP_246070360.1">
    <property type="nucleotide sequence ID" value="NZ_BAAAQC010000013.1"/>
</dbReference>
<proteinExistence type="predicted"/>
<dbReference type="Proteomes" id="UP000320085">
    <property type="component" value="Unassembled WGS sequence"/>
</dbReference>
<feature type="region of interest" description="Disordered" evidence="1">
    <location>
        <begin position="1"/>
        <end position="34"/>
    </location>
</feature>
<name>A0A543PN74_9MICO</name>
<feature type="compositionally biased region" description="Low complexity" evidence="1">
    <location>
        <begin position="11"/>
        <end position="22"/>
    </location>
</feature>
<dbReference type="PANTHER" id="PTHR35446">
    <property type="entry name" value="SI:CH211-175M2.5"/>
    <property type="match status" value="1"/>
</dbReference>
<dbReference type="PANTHER" id="PTHR35446:SF2">
    <property type="entry name" value="CARBOXYMUCONOLACTONE DECARBOXYLASE-LIKE DOMAIN-CONTAINING PROTEIN"/>
    <property type="match status" value="1"/>
</dbReference>
<dbReference type="GO" id="GO:0004601">
    <property type="term" value="F:peroxidase activity"/>
    <property type="evidence" value="ECO:0007669"/>
    <property type="project" value="UniProtKB-KW"/>
</dbReference>
<reference evidence="2 3" key="1">
    <citation type="submission" date="2019-06" db="EMBL/GenBank/DDBJ databases">
        <title>Sequencing the genomes of 1000 actinobacteria strains.</title>
        <authorList>
            <person name="Klenk H.-P."/>
        </authorList>
    </citation>
    <scope>NUCLEOTIDE SEQUENCE [LARGE SCALE GENOMIC DNA]</scope>
    <source>
        <strain evidence="2 3">DSM 21776</strain>
    </source>
</reference>
<evidence type="ECO:0000313" key="3">
    <source>
        <dbReference type="Proteomes" id="UP000320085"/>
    </source>
</evidence>
<dbReference type="SUPFAM" id="SSF69118">
    <property type="entry name" value="AhpD-like"/>
    <property type="match status" value="1"/>
</dbReference>
<dbReference type="InterPro" id="IPR029032">
    <property type="entry name" value="AhpD-like"/>
</dbReference>
<protein>
    <submittedName>
        <fullName evidence="2">Putative peroxidase-related enzyme</fullName>
    </submittedName>
</protein>
<evidence type="ECO:0000313" key="2">
    <source>
        <dbReference type="EMBL" id="TQN45523.1"/>
    </source>
</evidence>